<dbReference type="Proteomes" id="UP000270834">
    <property type="component" value="Unassembled WGS sequence"/>
</dbReference>
<comment type="caution">
    <text evidence="1">The sequence shown here is derived from an EMBL/GenBank/DDBJ whole genome shotgun (WGS) entry which is preliminary data.</text>
</comment>
<reference evidence="1 2" key="1">
    <citation type="submission" date="2018-08" db="EMBL/GenBank/DDBJ databases">
        <title>Recombination of ecologically and evolutionarily significant loci maintains genetic cohesion in the Pseudomonas syringae species complex.</title>
        <authorList>
            <person name="Dillon M."/>
            <person name="Thakur S."/>
            <person name="Almeida R.N.D."/>
            <person name="Weir B.S."/>
            <person name="Guttman D.S."/>
        </authorList>
    </citation>
    <scope>NUCLEOTIDE SEQUENCE [LARGE SCALE GENOMIC DNA]</scope>
    <source>
        <strain evidence="1 2">ICMP 7846</strain>
    </source>
</reference>
<dbReference type="InterPro" id="IPR017850">
    <property type="entry name" value="Alkaline_phosphatase_core_sf"/>
</dbReference>
<sequence>MAITADHGMNEDRSHGGILEEEREVPLFVFGDAFSRDDLAQPLQTDLCGTLCEILGAAHDKPVCRELLAP</sequence>
<name>A0A3M5E2E2_PSEAI</name>
<evidence type="ECO:0000313" key="2">
    <source>
        <dbReference type="Proteomes" id="UP000270834"/>
    </source>
</evidence>
<dbReference type="SUPFAM" id="SSF53649">
    <property type="entry name" value="Alkaline phosphatase-like"/>
    <property type="match status" value="1"/>
</dbReference>
<gene>
    <name evidence="1" type="ORF">ALP65_02814</name>
</gene>
<dbReference type="EMBL" id="RBSQ01000529">
    <property type="protein sequence ID" value="RMS55941.1"/>
    <property type="molecule type" value="Genomic_DNA"/>
</dbReference>
<dbReference type="AlphaFoldDB" id="A0A3M5E2E2"/>
<dbReference type="Gene3D" id="3.40.720.10">
    <property type="entry name" value="Alkaline Phosphatase, subunit A"/>
    <property type="match status" value="1"/>
</dbReference>
<evidence type="ECO:0000313" key="1">
    <source>
        <dbReference type="EMBL" id="RMS55941.1"/>
    </source>
</evidence>
<proteinExistence type="predicted"/>
<organism evidence="1 2">
    <name type="scientific">Pseudomonas aeruginosa</name>
    <dbReference type="NCBI Taxonomy" id="287"/>
    <lineage>
        <taxon>Bacteria</taxon>
        <taxon>Pseudomonadati</taxon>
        <taxon>Pseudomonadota</taxon>
        <taxon>Gammaproteobacteria</taxon>
        <taxon>Pseudomonadales</taxon>
        <taxon>Pseudomonadaceae</taxon>
        <taxon>Pseudomonas</taxon>
    </lineage>
</organism>
<accession>A0A3M5E2E2</accession>
<protein>
    <submittedName>
        <fullName evidence="1">Uncharacterized protein</fullName>
    </submittedName>
</protein>